<gene>
    <name evidence="4" type="ORF">AU210_015601</name>
</gene>
<evidence type="ECO:0000313" key="4">
    <source>
        <dbReference type="EMBL" id="PCD21798.1"/>
    </source>
</evidence>
<dbReference type="InterPro" id="IPR051477">
    <property type="entry name" value="Expansin_CellWall"/>
</dbReference>
<keyword evidence="1 3" id="KW-0732">Signal</keyword>
<comment type="caution">
    <text evidence="4">The sequence shown here is derived from an EMBL/GenBank/DDBJ whole genome shotgun (WGS) entry which is preliminary data.</text>
</comment>
<reference evidence="4 5" key="1">
    <citation type="journal article" date="2016" name="Environ. Microbiol.">
        <title>Effector profiles distinguish formae speciales of Fusarium oxysporum.</title>
        <authorList>
            <person name="van Dam P."/>
            <person name="Fokkens L."/>
            <person name="Schmidt S.M."/>
            <person name="Linmans J.H."/>
            <person name="Kistler H.C."/>
            <person name="Ma L.J."/>
            <person name="Rep M."/>
        </authorList>
    </citation>
    <scope>NUCLEOTIDE SEQUENCE [LARGE SCALE GENOMIC DNA]</scope>
    <source>
        <strain evidence="4 5">Forc016</strain>
    </source>
</reference>
<feature type="region of interest" description="Disordered" evidence="2">
    <location>
        <begin position="68"/>
        <end position="123"/>
    </location>
</feature>
<evidence type="ECO:0000256" key="3">
    <source>
        <dbReference type="SAM" id="SignalP"/>
    </source>
</evidence>
<feature type="compositionally biased region" description="Polar residues" evidence="2">
    <location>
        <begin position="99"/>
        <end position="123"/>
    </location>
</feature>
<dbReference type="PANTHER" id="PTHR31836:SF28">
    <property type="entry name" value="SRCR DOMAIN-CONTAINING PROTEIN-RELATED"/>
    <property type="match status" value="1"/>
</dbReference>
<reference evidence="4 5" key="2">
    <citation type="journal article" date="2017" name="Sci. Rep.">
        <title>A mobile pathogenicity chromosome in Fusarium oxysporum for infection of multiple cucurbit species.</title>
        <authorList>
            <person name="van Dam P."/>
            <person name="Fokkens L."/>
            <person name="Ayukawa Y."/>
            <person name="van der Gragt M."/>
            <person name="Ter Horst A."/>
            <person name="Brankovics B."/>
            <person name="Houterman P.M."/>
            <person name="Arie T."/>
            <person name="Rep M."/>
        </authorList>
    </citation>
    <scope>NUCLEOTIDE SEQUENCE [LARGE SCALE GENOMIC DNA]</scope>
    <source>
        <strain evidence="4 5">Forc016</strain>
    </source>
</reference>
<organism evidence="4 5">
    <name type="scientific">Fusarium oxysporum f. sp. radicis-cucumerinum</name>
    <dbReference type="NCBI Taxonomy" id="327505"/>
    <lineage>
        <taxon>Eukaryota</taxon>
        <taxon>Fungi</taxon>
        <taxon>Dikarya</taxon>
        <taxon>Ascomycota</taxon>
        <taxon>Pezizomycotina</taxon>
        <taxon>Sordariomycetes</taxon>
        <taxon>Hypocreomycetidae</taxon>
        <taxon>Hypocreales</taxon>
        <taxon>Nectriaceae</taxon>
        <taxon>Fusarium</taxon>
        <taxon>Fusarium oxysporum species complex</taxon>
    </lineage>
</organism>
<dbReference type="STRING" id="327505.A0A2H3G1K6"/>
<dbReference type="Gene3D" id="2.40.40.10">
    <property type="entry name" value="RlpA-like domain"/>
    <property type="match status" value="1"/>
</dbReference>
<accession>A0A2H3G1K6</accession>
<evidence type="ECO:0000256" key="1">
    <source>
        <dbReference type="ARBA" id="ARBA00022729"/>
    </source>
</evidence>
<feature type="signal peptide" evidence="3">
    <location>
        <begin position="1"/>
        <end position="16"/>
    </location>
</feature>
<dbReference type="InterPro" id="IPR036908">
    <property type="entry name" value="RlpA-like_sf"/>
</dbReference>
<dbReference type="SUPFAM" id="SSF50685">
    <property type="entry name" value="Barwin-like endoglucanases"/>
    <property type="match status" value="1"/>
</dbReference>
<feature type="chain" id="PRO_5013769824" description="Allergen Asp f 7" evidence="3">
    <location>
        <begin position="17"/>
        <end position="235"/>
    </location>
</feature>
<sequence length="235" mass="24676">MKILTLVPAFLTTVAAVQPQGIIEIEWPSNCGYASKATNPAIPAANPTVIETPKIASAQAEIPDPVATDAPVVDSYPPISSAGSTTKNEQVPDPGVYSPHSSPSAPVYSQQEQKSELKTGNSSPYGNVKSGKIFYYGVGMGACGQNSSGQDETGSIVAISGDVYDAAMIDLNTNNNPLCGRTITMKGSNGKTAQGTILDRCAGCRGGDIDVSHKIFIEIYGNLDPGRSEIEWWYS</sequence>
<dbReference type="CDD" id="cd22191">
    <property type="entry name" value="DPBB_RlpA_EXP_N-like"/>
    <property type="match status" value="1"/>
</dbReference>
<dbReference type="Proteomes" id="UP000219602">
    <property type="component" value="Chromosome RC"/>
</dbReference>
<evidence type="ECO:0000313" key="5">
    <source>
        <dbReference type="Proteomes" id="UP000219602"/>
    </source>
</evidence>
<dbReference type="EMBL" id="MABQ02000012">
    <property type="protein sequence ID" value="PCD21798.1"/>
    <property type="molecule type" value="Genomic_DNA"/>
</dbReference>
<name>A0A2H3G1K6_FUSOX</name>
<evidence type="ECO:0008006" key="6">
    <source>
        <dbReference type="Google" id="ProtNLM"/>
    </source>
</evidence>
<dbReference type="PANTHER" id="PTHR31836">
    <property type="match status" value="1"/>
</dbReference>
<evidence type="ECO:0000256" key="2">
    <source>
        <dbReference type="SAM" id="MobiDB-lite"/>
    </source>
</evidence>
<protein>
    <recommendedName>
        <fullName evidence="6">Allergen Asp f 7</fullName>
    </recommendedName>
</protein>
<dbReference type="AlphaFoldDB" id="A0A2H3G1K6"/>
<proteinExistence type="predicted"/>